<dbReference type="PANTHER" id="PTHR23512">
    <property type="entry name" value="MAJOR FACILITATOR SUPERFAMILY DOMAIN-CONTAINING PROTEIN 1"/>
    <property type="match status" value="1"/>
</dbReference>
<evidence type="ECO:0000256" key="17">
    <source>
        <dbReference type="ARBA" id="ARBA00044903"/>
    </source>
</evidence>
<evidence type="ECO:0000256" key="1">
    <source>
        <dbReference type="ARBA" id="ARBA00004155"/>
    </source>
</evidence>
<feature type="transmembrane region" description="Helical" evidence="26">
    <location>
        <begin position="279"/>
        <end position="305"/>
    </location>
</feature>
<comment type="catalytic activity">
    <reaction evidence="15">
        <text>L-arginyl-L-alpha-amino acid(out) = L-arginyl-L-alpha-amino acid(in)</text>
        <dbReference type="Rhea" id="RHEA:79371"/>
        <dbReference type="ChEBI" id="CHEBI:84315"/>
    </reaction>
</comment>
<feature type="transmembrane region" description="Helical" evidence="26">
    <location>
        <begin position="98"/>
        <end position="118"/>
    </location>
</feature>
<dbReference type="Bgee" id="FBgn0194688">
    <property type="expression patterns" value="Expressed in adult organism and 3 other cell types or tissues"/>
</dbReference>
<reference evidence="28" key="1">
    <citation type="journal article" date="2013" name="Genome Res.">
        <title>A second-generation assembly of the Drosophila simulans genome provides new insights into patterns of lineage-specific divergence.</title>
        <authorList>
            <person name="Hu T.T."/>
            <person name="Eisen M.B."/>
            <person name="Thornton K.R."/>
            <person name="Andolfatto P."/>
        </authorList>
    </citation>
    <scope>NUCLEOTIDE SEQUENCE [LARGE SCALE GENOMIC DNA]</scope>
    <source>
        <strain evidence="28">W501</strain>
    </source>
</reference>
<feature type="transmembrane region" description="Helical" evidence="26">
    <location>
        <begin position="317"/>
        <end position="337"/>
    </location>
</feature>
<feature type="transmembrane region" description="Helical" evidence="26">
    <location>
        <begin position="130"/>
        <end position="153"/>
    </location>
</feature>
<evidence type="ECO:0000259" key="27">
    <source>
        <dbReference type="PROSITE" id="PS50850"/>
    </source>
</evidence>
<comment type="catalytic activity">
    <reaction evidence="18">
        <text>L-histidyl-L-alpha-amino acid(out) = L-histidyl-L-alpha-amino acid(in)</text>
        <dbReference type="Rhea" id="RHEA:79379"/>
        <dbReference type="ChEBI" id="CHEBI:229964"/>
    </reaction>
</comment>
<comment type="catalytic activity">
    <reaction evidence="9">
        <text>L-histidyl-glycine(out) = L-histidyl-glycine(in)</text>
        <dbReference type="Rhea" id="RHEA:79395"/>
        <dbReference type="ChEBI" id="CHEBI:229957"/>
    </reaction>
</comment>
<dbReference type="KEGG" id="dsi:Dsimw501_GD23302"/>
<comment type="catalytic activity">
    <reaction evidence="13">
        <text>L-alpha-aminoacyl-L-lysine(out) = L-alpha-aminoacyl-L-lysine(in)</text>
        <dbReference type="Rhea" id="RHEA:79383"/>
        <dbReference type="ChEBI" id="CHEBI:229966"/>
    </reaction>
</comment>
<sequence length="496" mass="54830">MSREERKPIVSSSSSSTCSSGDDEVHPVVRRRSTRDTELAGHQKDAGCCDPTSTPHRFLALLFMCLLGFGSYFCYDNPGALQDVFQKELQLSSTEFTLIYSIYSWPNIVLCFVGGFLIDRVFGIRLGTIIYMLIVLVGQLIFATGGVLGHFWLMIVGRFVFGIGAESLAVAQNSYAVLWFKGKEINMVFGLQLSVARFGSTVNFWIMQPLYGYVSKSYSGYKGLGVALFLASSTCVMSLVCTLILGWMDKRAERILKRNNNPGGELAKLSDIVTFKLDFWMVSVVCVAYYVAIFPFVALGQAFFISNFHMTPDEANTVNSIVYLISAIASPLFGFVIDKVGRNVTWVFCATISTLLAHFLLTFTHLDPYIGMSIMGLSYSMLAASLWPLVSLIVPEYQLGTAYGFCQSVQNLGLAVVTIAAGIIVDSSGGSHFWLQVFFMSFLLVSLLATCAIWAYNRKHQGNLNMSPAQRATYHTSIAMQSPHVNMRPLLGNYVQ</sequence>
<evidence type="ECO:0000256" key="22">
    <source>
        <dbReference type="ARBA" id="ARBA00045018"/>
    </source>
</evidence>
<reference evidence="28" key="2">
    <citation type="submission" date="2014-06" db="EMBL/GenBank/DDBJ databases">
        <authorList>
            <person name="Hu T."/>
            <person name="Eisen M.B."/>
            <person name="Thornton K.R."/>
            <person name="Andolfatto P."/>
        </authorList>
    </citation>
    <scope>NUCLEOTIDE SEQUENCE</scope>
    <source>
        <strain evidence="28">W501</strain>
    </source>
</reference>
<dbReference type="Pfam" id="PF07690">
    <property type="entry name" value="MFS_1"/>
    <property type="match status" value="1"/>
</dbReference>
<keyword evidence="6 26" id="KW-0472">Membrane</keyword>
<comment type="catalytic activity">
    <reaction evidence="20">
        <text>L-lysyl-glycine(out) = L-lysyl-glycine(in)</text>
        <dbReference type="Rhea" id="RHEA:79407"/>
        <dbReference type="ChEBI" id="CHEBI:191202"/>
    </reaction>
</comment>
<feature type="transmembrane region" description="Helical" evidence="26">
    <location>
        <begin position="344"/>
        <end position="363"/>
    </location>
</feature>
<accession>A0A0J9QVP7</accession>
<comment type="catalytic activity">
    <reaction evidence="11">
        <text>L-alpha-aminoacyl-L-histidine(out) = L-alpha-aminoacyl-L-histidine(in)</text>
        <dbReference type="Rhea" id="RHEA:79375"/>
        <dbReference type="ChEBI" id="CHEBI:229967"/>
    </reaction>
</comment>
<evidence type="ECO:0000256" key="8">
    <source>
        <dbReference type="ARBA" id="ARBA00044876"/>
    </source>
</evidence>
<evidence type="ECO:0000313" key="28">
    <source>
        <dbReference type="EMBL" id="KMY88127.1"/>
    </source>
</evidence>
<comment type="catalytic activity">
    <reaction evidence="10">
        <text>L-alpha-aminoacyl-L-arginine(out) = L-alpha-aminoacyl-L-arginine(in)</text>
        <dbReference type="Rhea" id="RHEA:79367"/>
        <dbReference type="ChEBI" id="CHEBI:229968"/>
    </reaction>
</comment>
<feature type="transmembrane region" description="Helical" evidence="26">
    <location>
        <begin position="402"/>
        <end position="425"/>
    </location>
</feature>
<evidence type="ECO:0000256" key="25">
    <source>
        <dbReference type="SAM" id="MobiDB-lite"/>
    </source>
</evidence>
<evidence type="ECO:0000256" key="24">
    <source>
        <dbReference type="ARBA" id="ARBA00046376"/>
    </source>
</evidence>
<dbReference type="CDD" id="cd17340">
    <property type="entry name" value="MFS_MFSD1"/>
    <property type="match status" value="1"/>
</dbReference>
<evidence type="ECO:0000256" key="20">
    <source>
        <dbReference type="ARBA" id="ARBA00044924"/>
    </source>
</evidence>
<dbReference type="OrthoDB" id="424834at2759"/>
<comment type="similarity">
    <text evidence="2">Belongs to the major facilitator superfamily.</text>
</comment>
<keyword evidence="7" id="KW-0458">Lysosome</keyword>
<feature type="domain" description="Major facilitator superfamily (MFS) profile" evidence="27">
    <location>
        <begin position="56"/>
        <end position="461"/>
    </location>
</feature>
<evidence type="ECO:0000256" key="3">
    <source>
        <dbReference type="ARBA" id="ARBA00022448"/>
    </source>
</evidence>
<evidence type="ECO:0000256" key="9">
    <source>
        <dbReference type="ARBA" id="ARBA00044878"/>
    </source>
</evidence>
<evidence type="ECO:0000256" key="15">
    <source>
        <dbReference type="ARBA" id="ARBA00044899"/>
    </source>
</evidence>
<dbReference type="InterPro" id="IPR036259">
    <property type="entry name" value="MFS_trans_sf"/>
</dbReference>
<dbReference type="Proteomes" id="UP000035880">
    <property type="component" value="Chromosome 2L"/>
</dbReference>
<dbReference type="SUPFAM" id="SSF103473">
    <property type="entry name" value="MFS general substrate transporter"/>
    <property type="match status" value="1"/>
</dbReference>
<dbReference type="InterPro" id="IPR011701">
    <property type="entry name" value="MFS"/>
</dbReference>
<comment type="catalytic activity">
    <reaction evidence="8">
        <text>L-lysyl-L-alanine(out) = L-lysyl-L-alanine(in)</text>
        <dbReference type="Rhea" id="RHEA:79399"/>
        <dbReference type="ChEBI" id="CHEBI:229954"/>
    </reaction>
</comment>
<feature type="region of interest" description="Disordered" evidence="25">
    <location>
        <begin position="1"/>
        <end position="27"/>
    </location>
</feature>
<organism evidence="28">
    <name type="scientific">Drosophila simulans</name>
    <name type="common">Fruit fly</name>
    <dbReference type="NCBI Taxonomy" id="7240"/>
    <lineage>
        <taxon>Eukaryota</taxon>
        <taxon>Metazoa</taxon>
        <taxon>Ecdysozoa</taxon>
        <taxon>Arthropoda</taxon>
        <taxon>Hexapoda</taxon>
        <taxon>Insecta</taxon>
        <taxon>Pterygota</taxon>
        <taxon>Neoptera</taxon>
        <taxon>Endopterygota</taxon>
        <taxon>Diptera</taxon>
        <taxon>Brachycera</taxon>
        <taxon>Muscomorpha</taxon>
        <taxon>Ephydroidea</taxon>
        <taxon>Drosophilidae</taxon>
        <taxon>Drosophila</taxon>
        <taxon>Sophophora</taxon>
    </lineage>
</organism>
<comment type="subunit">
    <text evidence="24">Homodimer. Interacts with lysosomal protein GLMP (via lumenal domain); the interaction starts while both proteins are still in the endoplasmic reticulum and is required for stabilization of MFSD1 in lysosomes but has no direct effect on its targeting to lysosomes or transporter activity.</text>
</comment>
<evidence type="ECO:0000256" key="10">
    <source>
        <dbReference type="ARBA" id="ARBA00044881"/>
    </source>
</evidence>
<feature type="transmembrane region" description="Helical" evidence="26">
    <location>
        <begin position="187"/>
        <end position="206"/>
    </location>
</feature>
<keyword evidence="4 26" id="KW-0812">Transmembrane</keyword>
<feature type="transmembrane region" description="Helical" evidence="26">
    <location>
        <begin position="159"/>
        <end position="180"/>
    </location>
</feature>
<dbReference type="PANTHER" id="PTHR23512:SF3">
    <property type="entry name" value="MAJOR FACILITATOR SUPERFAMILY DOMAIN-CONTAINING PROTEIN 1"/>
    <property type="match status" value="1"/>
</dbReference>
<dbReference type="InterPro" id="IPR052187">
    <property type="entry name" value="MFSD1"/>
</dbReference>
<feature type="transmembrane region" description="Helical" evidence="26">
    <location>
        <begin position="58"/>
        <end position="78"/>
    </location>
</feature>
<feature type="transmembrane region" description="Helical" evidence="26">
    <location>
        <begin position="437"/>
        <end position="456"/>
    </location>
</feature>
<evidence type="ECO:0000256" key="23">
    <source>
        <dbReference type="ARBA" id="ARBA00045709"/>
    </source>
</evidence>
<dbReference type="Gene3D" id="1.20.1250.20">
    <property type="entry name" value="MFS general substrate transporter like domains"/>
    <property type="match status" value="2"/>
</dbReference>
<keyword evidence="3" id="KW-0813">Transport</keyword>
<evidence type="ECO:0000256" key="19">
    <source>
        <dbReference type="ARBA" id="ARBA00044919"/>
    </source>
</evidence>
<evidence type="ECO:0000256" key="18">
    <source>
        <dbReference type="ARBA" id="ARBA00044912"/>
    </source>
</evidence>
<evidence type="ECO:0000256" key="12">
    <source>
        <dbReference type="ARBA" id="ARBA00044891"/>
    </source>
</evidence>
<dbReference type="AlphaFoldDB" id="A0A0J9QVP7"/>
<evidence type="ECO:0000256" key="14">
    <source>
        <dbReference type="ARBA" id="ARBA00044898"/>
    </source>
</evidence>
<evidence type="ECO:0000256" key="16">
    <source>
        <dbReference type="ARBA" id="ARBA00044900"/>
    </source>
</evidence>
<evidence type="ECO:0000256" key="21">
    <source>
        <dbReference type="ARBA" id="ARBA00044985"/>
    </source>
</evidence>
<feature type="transmembrane region" description="Helical" evidence="26">
    <location>
        <begin position="369"/>
        <end position="390"/>
    </location>
</feature>
<evidence type="ECO:0000256" key="7">
    <source>
        <dbReference type="ARBA" id="ARBA00023228"/>
    </source>
</evidence>
<evidence type="ECO:0000256" key="26">
    <source>
        <dbReference type="SAM" id="Phobius"/>
    </source>
</evidence>
<comment type="catalytic activity">
    <reaction evidence="12">
        <text>L-lysyl-L-alpha-amino acid(out) = L-lysyl-L-alpha-amino acid(in)</text>
        <dbReference type="Rhea" id="RHEA:79387"/>
        <dbReference type="ChEBI" id="CHEBI:229965"/>
    </reaction>
</comment>
<comment type="subcellular location">
    <subcellularLocation>
        <location evidence="1">Lysosome membrane</location>
        <topology evidence="1">Multi-pass membrane protein</topology>
    </subcellularLocation>
</comment>
<name>A0A0J9QVP7_DROSI</name>
<gene>
    <name evidence="28" type="primary">Dsim\GD23302</name>
    <name evidence="28" type="ORF">Dsimw501_GD23302</name>
</gene>
<evidence type="ECO:0000256" key="4">
    <source>
        <dbReference type="ARBA" id="ARBA00022692"/>
    </source>
</evidence>
<dbReference type="InterPro" id="IPR020846">
    <property type="entry name" value="MFS_dom"/>
</dbReference>
<feature type="compositionally biased region" description="Low complexity" evidence="25">
    <location>
        <begin position="11"/>
        <end position="20"/>
    </location>
</feature>
<evidence type="ECO:0000256" key="13">
    <source>
        <dbReference type="ARBA" id="ARBA00044893"/>
    </source>
</evidence>
<comment type="catalytic activity">
    <reaction evidence="19">
        <text>L-alanyl-L-lysine(out) = L-alanyl-L-lysine(in)</text>
        <dbReference type="Rhea" id="RHEA:79415"/>
        <dbReference type="ChEBI" id="CHEBI:192470"/>
    </reaction>
</comment>
<feature type="transmembrane region" description="Helical" evidence="26">
    <location>
        <begin position="226"/>
        <end position="248"/>
    </location>
</feature>
<comment type="catalytic activity">
    <reaction evidence="17">
        <text>L-arginyl-glycine(out) = L-arginyl-glycine(in)</text>
        <dbReference type="Rhea" id="RHEA:79391"/>
        <dbReference type="ChEBI" id="CHEBI:229955"/>
    </reaction>
</comment>
<evidence type="ECO:0000256" key="11">
    <source>
        <dbReference type="ARBA" id="ARBA00044884"/>
    </source>
</evidence>
<protein>
    <recommendedName>
        <fullName evidence="21">Lysosomal dipeptide transporter MFSD1</fullName>
    </recommendedName>
    <alternativeName>
        <fullName evidence="22">Major facilitator superfamily domain-containing protein 1</fullName>
    </alternativeName>
</protein>
<evidence type="ECO:0000256" key="5">
    <source>
        <dbReference type="ARBA" id="ARBA00022989"/>
    </source>
</evidence>
<comment type="catalytic activity">
    <reaction evidence="14">
        <text>L-aspartyl-L-lysine(out) = L-aspartyl-L-lysine(in)</text>
        <dbReference type="Rhea" id="RHEA:79411"/>
        <dbReference type="ChEBI" id="CHEBI:229953"/>
    </reaction>
</comment>
<evidence type="ECO:0000256" key="2">
    <source>
        <dbReference type="ARBA" id="ARBA00008335"/>
    </source>
</evidence>
<proteinExistence type="inferred from homology"/>
<dbReference type="EMBL" id="CM002910">
    <property type="protein sequence ID" value="KMY88127.1"/>
    <property type="molecule type" value="Genomic_DNA"/>
</dbReference>
<comment type="function">
    <text evidence="23">Lysosomal dipeptide uniporter that selectively exports lysine, arginine or histidine-containing dipeptides with a net positive charge from the lysosome lumen into the cytosol. Could play a role in a specific type of protein O-glycosylation indirectly regulating macrophages migration and tissue invasion. Also essential for liver homeostasis.</text>
</comment>
<dbReference type="PROSITE" id="PS50850">
    <property type="entry name" value="MFS"/>
    <property type="match status" value="1"/>
</dbReference>
<dbReference type="GO" id="GO:0005765">
    <property type="term" value="C:lysosomal membrane"/>
    <property type="evidence" value="ECO:0007669"/>
    <property type="project" value="UniProtKB-SubCell"/>
</dbReference>
<keyword evidence="5 26" id="KW-1133">Transmembrane helix</keyword>
<evidence type="ECO:0000256" key="6">
    <source>
        <dbReference type="ARBA" id="ARBA00023136"/>
    </source>
</evidence>
<dbReference type="GO" id="GO:0022857">
    <property type="term" value="F:transmembrane transporter activity"/>
    <property type="evidence" value="ECO:0007669"/>
    <property type="project" value="InterPro"/>
</dbReference>
<reference evidence="28" key="3">
    <citation type="submission" date="2015-04" db="EMBL/GenBank/DDBJ databases">
        <authorList>
            <consortium name="FlyBase"/>
        </authorList>
    </citation>
    <scope>NUCLEOTIDE SEQUENCE</scope>
    <source>
        <strain evidence="28">W501</strain>
    </source>
</reference>
<comment type="catalytic activity">
    <reaction evidence="16">
        <text>L-lysyl-L-lysine(out) = L-lysyl-L-lysine(in)</text>
        <dbReference type="Rhea" id="RHEA:79403"/>
        <dbReference type="ChEBI" id="CHEBI:229956"/>
    </reaction>
</comment>